<dbReference type="EMBL" id="JAIEZQ010000001">
    <property type="protein sequence ID" value="MBY9073592.1"/>
    <property type="molecule type" value="Genomic_DNA"/>
</dbReference>
<evidence type="ECO:0000256" key="1">
    <source>
        <dbReference type="SAM" id="MobiDB-lite"/>
    </source>
</evidence>
<dbReference type="Pfam" id="PF11268">
    <property type="entry name" value="DUF3071"/>
    <property type="match status" value="1"/>
</dbReference>
<name>A0ABS7RF07_9ACTN</name>
<dbReference type="RefSeq" id="WP_221023373.1">
    <property type="nucleotide sequence ID" value="NZ_JAIEZQ010000001.1"/>
</dbReference>
<dbReference type="Proteomes" id="UP000754710">
    <property type="component" value="Unassembled WGS sequence"/>
</dbReference>
<dbReference type="InterPro" id="IPR047682">
    <property type="entry name" value="SepH-like"/>
</dbReference>
<feature type="domain" description="DUF3071" evidence="2">
    <location>
        <begin position="1"/>
        <end position="169"/>
    </location>
</feature>
<evidence type="ECO:0000259" key="2">
    <source>
        <dbReference type="Pfam" id="PF11268"/>
    </source>
</evidence>
<evidence type="ECO:0000313" key="4">
    <source>
        <dbReference type="Proteomes" id="UP000754710"/>
    </source>
</evidence>
<proteinExistence type="predicted"/>
<sequence>MQDLTLVGLTEDRSKLVLVSDSGEEYALPADAKLRAALRGDHARLGQLEIQMDSALRPRDIQARIRSGETPEAVAQAAQTTVDRIMGFAGPVLAERAHIADRAQRASVRRKAGEGPARVLGDAVAEQLRSRNVDPDSVEWDAWRREDGRWALVADYRHGERSKHAEFVFDAPGRFVVAENDEARLLLGEQPVKKPAAPRPAEPAARRLSPVGSEDELPLGEDVIGMVSPQEHRPVSADEVTVDLSQTAQQVRRRSVPEVGEPAAATGDADWMATQATERPAGRRDPEPRTAEPAATSPVETPVEQADEPAARDAEQPAEGDEAAKPEAPAKKGRRNRRASVPSWDEIMFGGGRSE</sequence>
<organism evidence="3 4">
    <name type="scientific">Nocardioides jiangsuensis</name>
    <dbReference type="NCBI Taxonomy" id="2866161"/>
    <lineage>
        <taxon>Bacteria</taxon>
        <taxon>Bacillati</taxon>
        <taxon>Actinomycetota</taxon>
        <taxon>Actinomycetes</taxon>
        <taxon>Propionibacteriales</taxon>
        <taxon>Nocardioidaceae</taxon>
        <taxon>Nocardioides</taxon>
    </lineage>
</organism>
<reference evidence="3 4" key="1">
    <citation type="submission" date="2021-08" db="EMBL/GenBank/DDBJ databases">
        <title>Nocardioides bacterium WL0053 sp. nov., isolated from the sediment.</title>
        <authorList>
            <person name="Wang L."/>
            <person name="Zhang D."/>
            <person name="Zhang A."/>
        </authorList>
    </citation>
    <scope>NUCLEOTIDE SEQUENCE [LARGE SCALE GENOMIC DNA]</scope>
    <source>
        <strain evidence="3 4">WL0053</strain>
    </source>
</reference>
<gene>
    <name evidence="3" type="ORF">K1X13_02040</name>
</gene>
<evidence type="ECO:0000313" key="3">
    <source>
        <dbReference type="EMBL" id="MBY9073592.1"/>
    </source>
</evidence>
<dbReference type="NCBIfam" id="NF040712">
    <property type="entry name" value="SepH"/>
    <property type="match status" value="1"/>
</dbReference>
<comment type="caution">
    <text evidence="3">The sequence shown here is derived from an EMBL/GenBank/DDBJ whole genome shotgun (WGS) entry which is preliminary data.</text>
</comment>
<keyword evidence="4" id="KW-1185">Reference proteome</keyword>
<protein>
    <submittedName>
        <fullName evidence="3">DUF3071 domain-containing protein</fullName>
    </submittedName>
</protein>
<dbReference type="InterPro" id="IPR021421">
    <property type="entry name" value="DUF3071"/>
</dbReference>
<accession>A0ABS7RF07</accession>
<feature type="compositionally biased region" description="Basic and acidic residues" evidence="1">
    <location>
        <begin position="280"/>
        <end position="290"/>
    </location>
</feature>
<feature type="region of interest" description="Disordered" evidence="1">
    <location>
        <begin position="188"/>
        <end position="355"/>
    </location>
</feature>